<dbReference type="Gene3D" id="2.30.30.240">
    <property type="entry name" value="PRC-barrel domain"/>
    <property type="match status" value="1"/>
</dbReference>
<keyword evidence="1 5" id="KW-0963">Cytoplasm</keyword>
<dbReference type="InterPro" id="IPR011033">
    <property type="entry name" value="PRC_barrel-like_sf"/>
</dbReference>
<name>A0A8J3EJ73_9BACI</name>
<reference evidence="8" key="1">
    <citation type="journal article" date="2014" name="Int. J. Syst. Evol. Microbiol.">
        <title>Complete genome sequence of Corynebacterium casei LMG S-19264T (=DSM 44701T), isolated from a smear-ripened cheese.</title>
        <authorList>
            <consortium name="US DOE Joint Genome Institute (JGI-PGF)"/>
            <person name="Walter F."/>
            <person name="Albersmeier A."/>
            <person name="Kalinowski J."/>
            <person name="Ruckert C."/>
        </authorList>
    </citation>
    <scope>NUCLEOTIDE SEQUENCE</scope>
    <source>
        <strain evidence="8">CGMCC 1.12360</strain>
    </source>
</reference>
<evidence type="ECO:0000313" key="8">
    <source>
        <dbReference type="EMBL" id="GGH69405.1"/>
    </source>
</evidence>
<keyword evidence="4 5" id="KW-0143">Chaperone</keyword>
<evidence type="ECO:0000256" key="5">
    <source>
        <dbReference type="HAMAP-Rule" id="MF_00014"/>
    </source>
</evidence>
<dbReference type="Pfam" id="PF01782">
    <property type="entry name" value="RimM"/>
    <property type="match status" value="1"/>
</dbReference>
<protein>
    <recommendedName>
        <fullName evidence="5">Ribosome maturation factor RimM</fullName>
    </recommendedName>
</protein>
<evidence type="ECO:0000256" key="1">
    <source>
        <dbReference type="ARBA" id="ARBA00022490"/>
    </source>
</evidence>
<evidence type="ECO:0000313" key="9">
    <source>
        <dbReference type="Proteomes" id="UP000602050"/>
    </source>
</evidence>
<dbReference type="GO" id="GO:0043022">
    <property type="term" value="F:ribosome binding"/>
    <property type="evidence" value="ECO:0007669"/>
    <property type="project" value="InterPro"/>
</dbReference>
<comment type="similarity">
    <text evidence="5">Belongs to the RimM family.</text>
</comment>
<dbReference type="GO" id="GO:0042274">
    <property type="term" value="P:ribosomal small subunit biogenesis"/>
    <property type="evidence" value="ECO:0007669"/>
    <property type="project" value="UniProtKB-UniRule"/>
</dbReference>
<dbReference type="PANTHER" id="PTHR33692:SF1">
    <property type="entry name" value="RIBOSOME MATURATION FACTOR RIMM"/>
    <property type="match status" value="1"/>
</dbReference>
<dbReference type="InterPro" id="IPR002676">
    <property type="entry name" value="RimM_N"/>
</dbReference>
<evidence type="ECO:0000259" key="7">
    <source>
        <dbReference type="Pfam" id="PF05239"/>
    </source>
</evidence>
<dbReference type="GO" id="GO:0005737">
    <property type="term" value="C:cytoplasm"/>
    <property type="evidence" value="ECO:0007669"/>
    <property type="project" value="UniProtKB-SubCell"/>
</dbReference>
<dbReference type="AlphaFoldDB" id="A0A8J3EJ73"/>
<evidence type="ECO:0000256" key="2">
    <source>
        <dbReference type="ARBA" id="ARBA00022517"/>
    </source>
</evidence>
<reference evidence="8" key="2">
    <citation type="submission" date="2020-09" db="EMBL/GenBank/DDBJ databases">
        <authorList>
            <person name="Sun Q."/>
            <person name="Zhou Y."/>
        </authorList>
    </citation>
    <scope>NUCLEOTIDE SEQUENCE</scope>
    <source>
        <strain evidence="8">CGMCC 1.12360</strain>
    </source>
</reference>
<dbReference type="EMBL" id="BMEV01000004">
    <property type="protein sequence ID" value="GGH69405.1"/>
    <property type="molecule type" value="Genomic_DNA"/>
</dbReference>
<gene>
    <name evidence="5 8" type="primary">rimM</name>
    <name evidence="8" type="ORF">GCM10010978_03360</name>
</gene>
<feature type="domain" description="PRC-barrel" evidence="7">
    <location>
        <begin position="96"/>
        <end position="170"/>
    </location>
</feature>
<dbReference type="GO" id="GO:0005840">
    <property type="term" value="C:ribosome"/>
    <property type="evidence" value="ECO:0007669"/>
    <property type="project" value="InterPro"/>
</dbReference>
<dbReference type="SUPFAM" id="SSF50346">
    <property type="entry name" value="PRC-barrel domain"/>
    <property type="match status" value="1"/>
</dbReference>
<dbReference type="Proteomes" id="UP000602050">
    <property type="component" value="Unassembled WGS sequence"/>
</dbReference>
<dbReference type="Gene3D" id="2.40.30.60">
    <property type="entry name" value="RimM"/>
    <property type="match status" value="1"/>
</dbReference>
<feature type="domain" description="RimM N-terminal" evidence="6">
    <location>
        <begin position="8"/>
        <end position="90"/>
    </location>
</feature>
<keyword evidence="3 5" id="KW-0698">rRNA processing</keyword>
<dbReference type="Pfam" id="PF05239">
    <property type="entry name" value="PRC"/>
    <property type="match status" value="1"/>
</dbReference>
<dbReference type="HAMAP" id="MF_00014">
    <property type="entry name" value="Ribosome_mat_RimM"/>
    <property type="match status" value="1"/>
</dbReference>
<dbReference type="InterPro" id="IPR009000">
    <property type="entry name" value="Transl_B-barrel_sf"/>
</dbReference>
<keyword evidence="9" id="KW-1185">Reference proteome</keyword>
<dbReference type="GO" id="GO:0006364">
    <property type="term" value="P:rRNA processing"/>
    <property type="evidence" value="ECO:0007669"/>
    <property type="project" value="UniProtKB-UniRule"/>
</dbReference>
<dbReference type="PANTHER" id="PTHR33692">
    <property type="entry name" value="RIBOSOME MATURATION FACTOR RIMM"/>
    <property type="match status" value="1"/>
</dbReference>
<comment type="function">
    <text evidence="5">An accessory protein needed during the final step in the assembly of 30S ribosomal subunit, possibly for assembly of the head region. Essential for efficient processing of 16S rRNA. May be needed both before and after RbfA during the maturation of 16S rRNA. It has affinity for free ribosomal 30S subunits but not for 70S ribosomes.</text>
</comment>
<comment type="subunit">
    <text evidence="5">Binds ribosomal protein uS19.</text>
</comment>
<keyword evidence="2 5" id="KW-0690">Ribosome biogenesis</keyword>
<dbReference type="NCBIfam" id="TIGR02273">
    <property type="entry name" value="16S_RimM"/>
    <property type="match status" value="1"/>
</dbReference>
<dbReference type="RefSeq" id="WP_188390637.1">
    <property type="nucleotide sequence ID" value="NZ_BMEV01000004.1"/>
</dbReference>
<dbReference type="InterPro" id="IPR036976">
    <property type="entry name" value="RimM_N_sf"/>
</dbReference>
<proteinExistence type="inferred from homology"/>
<dbReference type="SUPFAM" id="SSF50447">
    <property type="entry name" value="Translation proteins"/>
    <property type="match status" value="1"/>
</dbReference>
<dbReference type="InterPro" id="IPR011961">
    <property type="entry name" value="RimM"/>
</dbReference>
<accession>A0A8J3EJ73</accession>
<comment type="caution">
    <text evidence="8">The sequence shown here is derived from an EMBL/GenBank/DDBJ whole genome shotgun (WGS) entry which is preliminary data.</text>
</comment>
<evidence type="ECO:0000256" key="4">
    <source>
        <dbReference type="ARBA" id="ARBA00023186"/>
    </source>
</evidence>
<comment type="domain">
    <text evidence="5">The PRC barrel domain binds ribosomal protein uS19.</text>
</comment>
<dbReference type="InterPro" id="IPR027275">
    <property type="entry name" value="PRC-brl_dom"/>
</dbReference>
<evidence type="ECO:0000256" key="3">
    <source>
        <dbReference type="ARBA" id="ARBA00022552"/>
    </source>
</evidence>
<evidence type="ECO:0000259" key="6">
    <source>
        <dbReference type="Pfam" id="PF01782"/>
    </source>
</evidence>
<organism evidence="8 9">
    <name type="scientific">Compostibacillus humi</name>
    <dbReference type="NCBI Taxonomy" id="1245525"/>
    <lineage>
        <taxon>Bacteria</taxon>
        <taxon>Bacillati</taxon>
        <taxon>Bacillota</taxon>
        <taxon>Bacilli</taxon>
        <taxon>Bacillales</taxon>
        <taxon>Bacillaceae</taxon>
        <taxon>Compostibacillus</taxon>
    </lineage>
</organism>
<sequence>MEEKMYNVGKIVNTHGIRGEVKVVRITDFEERFHEGNTVYAVKNNGEIIELVIDGHRKHKGFDLLHFEGKNNINDVEHLKGCYLKITESQQTDLGENEFYYHEIIGCSVFTTSGEKIGVVKEILSPGANDVWVTKRPKGKDVLIPYIEDVVKEVNIEDKKITIELMEGLLD</sequence>
<comment type="subcellular location">
    <subcellularLocation>
        <location evidence="5">Cytoplasm</location>
    </subcellularLocation>
</comment>